<dbReference type="SUPFAM" id="SSF52833">
    <property type="entry name" value="Thioredoxin-like"/>
    <property type="match status" value="1"/>
</dbReference>
<dbReference type="Gene3D" id="1.10.1660.10">
    <property type="match status" value="1"/>
</dbReference>
<keyword evidence="1" id="KW-0805">Transcription regulation</keyword>
<dbReference type="Proteomes" id="UP000500953">
    <property type="component" value="Chromosome"/>
</dbReference>
<dbReference type="GO" id="GO:0003700">
    <property type="term" value="F:DNA-binding transcription factor activity"/>
    <property type="evidence" value="ECO:0007669"/>
    <property type="project" value="InterPro"/>
</dbReference>
<evidence type="ECO:0000313" key="7">
    <source>
        <dbReference type="Proteomes" id="UP000500953"/>
    </source>
</evidence>
<reference evidence="6 7" key="1">
    <citation type="journal article" date="2019" name="ACS Chem. Biol.">
        <title>Identification and Mobilization of a Cryptic Antibiotic Biosynthesis Gene Locus from a Human-Pathogenic Nocardia Isolate.</title>
        <authorList>
            <person name="Herisse M."/>
            <person name="Ishida K."/>
            <person name="Porter J.L."/>
            <person name="Howden B."/>
            <person name="Hertweck C."/>
            <person name="Stinear T.P."/>
            <person name="Pidot S.J."/>
        </authorList>
    </citation>
    <scope>NUCLEOTIDE SEQUENCE [LARGE SCALE GENOMIC DNA]</scope>
    <source>
        <strain evidence="6 7">AUSMDU00012715</strain>
    </source>
</reference>
<accession>A0A6G9Z5A6</accession>
<dbReference type="PANTHER" id="PTHR30204">
    <property type="entry name" value="REDOX-CYCLING DRUG-SENSING TRANSCRIPTIONAL ACTIVATOR SOXR"/>
    <property type="match status" value="1"/>
</dbReference>
<feature type="domain" description="HTH merR-type" evidence="4">
    <location>
        <begin position="1"/>
        <end position="68"/>
    </location>
</feature>
<dbReference type="InterPro" id="IPR000551">
    <property type="entry name" value="MerR-type_HTH_dom"/>
</dbReference>
<feature type="domain" description="Thioredoxin" evidence="5">
    <location>
        <begin position="144"/>
        <end position="309"/>
    </location>
</feature>
<dbReference type="CDD" id="cd03017">
    <property type="entry name" value="PRX_BCP"/>
    <property type="match status" value="1"/>
</dbReference>
<name>A0A6G9Z5A6_9NOCA</name>
<dbReference type="InterPro" id="IPR036249">
    <property type="entry name" value="Thioredoxin-like_sf"/>
</dbReference>
<evidence type="ECO:0000256" key="2">
    <source>
        <dbReference type="ARBA" id="ARBA00023125"/>
    </source>
</evidence>
<dbReference type="RefSeq" id="WP_167487954.1">
    <property type="nucleotide sequence ID" value="NZ_CP046173.1"/>
</dbReference>
<dbReference type="InterPro" id="IPR047057">
    <property type="entry name" value="MerR_fam"/>
</dbReference>
<dbReference type="PANTHER" id="PTHR30204:SF94">
    <property type="entry name" value="HEAVY METAL-DEPENDENT TRANSCRIPTIONAL REGULATOR HI_0293-RELATED"/>
    <property type="match status" value="1"/>
</dbReference>
<dbReference type="EMBL" id="CP046173">
    <property type="protein sequence ID" value="QIS20620.1"/>
    <property type="molecule type" value="Genomic_DNA"/>
</dbReference>
<dbReference type="InterPro" id="IPR009061">
    <property type="entry name" value="DNA-bd_dom_put_sf"/>
</dbReference>
<dbReference type="PRINTS" id="PR00040">
    <property type="entry name" value="HTHMERR"/>
</dbReference>
<dbReference type="PROSITE" id="PS50937">
    <property type="entry name" value="HTH_MERR_2"/>
    <property type="match status" value="1"/>
</dbReference>
<evidence type="ECO:0000259" key="4">
    <source>
        <dbReference type="PROSITE" id="PS50937"/>
    </source>
</evidence>
<sequence length="332" mass="36986">MKIGELARLTGASPKAIRRYETLGLVTPGRHPNGYRDYDERDVRLVREIRELNHLGIAVEETRPFLDCLESGGQHVDDCPASLAEYRRAIDILTTRIVGLTERRDALTRRLRDAAYRGSTRTPAQLLTLPPDLPVPEDDGAATHLTGRLLPPLTLEATDGTMVDLAALHGRTVLYLYPLTGHPDADMPIGWDTIPGARGCTVQACDFRDHHADLLAAGADRVLGLSVQDSAYQREVVARLHLPFAILSDTDRNLAAALSLPTFEVNGATLYKRLTFIVRDRTIEHVFYPVFPPDRHADQVLRWLTRLPAHAELPVAMADHHQETVNIREGFE</sequence>
<dbReference type="Pfam" id="PF08534">
    <property type="entry name" value="Redoxin"/>
    <property type="match status" value="1"/>
</dbReference>
<keyword evidence="3" id="KW-0804">Transcription</keyword>
<keyword evidence="2" id="KW-0238">DNA-binding</keyword>
<dbReference type="Gene3D" id="3.40.30.10">
    <property type="entry name" value="Glutaredoxin"/>
    <property type="match status" value="1"/>
</dbReference>
<dbReference type="SMART" id="SM00422">
    <property type="entry name" value="HTH_MERR"/>
    <property type="match status" value="1"/>
</dbReference>
<dbReference type="Pfam" id="PF13411">
    <property type="entry name" value="MerR_1"/>
    <property type="match status" value="1"/>
</dbReference>
<dbReference type="GO" id="GO:0016491">
    <property type="term" value="F:oxidoreductase activity"/>
    <property type="evidence" value="ECO:0007669"/>
    <property type="project" value="InterPro"/>
</dbReference>
<dbReference type="AlphaFoldDB" id="A0A6G9Z5A6"/>
<evidence type="ECO:0000313" key="6">
    <source>
        <dbReference type="EMBL" id="QIS20620.1"/>
    </source>
</evidence>
<protein>
    <submittedName>
        <fullName evidence="6">Redoxin family protein</fullName>
    </submittedName>
</protein>
<proteinExistence type="predicted"/>
<dbReference type="InterPro" id="IPR013740">
    <property type="entry name" value="Redoxin"/>
</dbReference>
<evidence type="ECO:0000256" key="1">
    <source>
        <dbReference type="ARBA" id="ARBA00023015"/>
    </source>
</evidence>
<dbReference type="PROSITE" id="PS51352">
    <property type="entry name" value="THIOREDOXIN_2"/>
    <property type="match status" value="1"/>
</dbReference>
<evidence type="ECO:0000259" key="5">
    <source>
        <dbReference type="PROSITE" id="PS51352"/>
    </source>
</evidence>
<evidence type="ECO:0000256" key="3">
    <source>
        <dbReference type="ARBA" id="ARBA00023163"/>
    </source>
</evidence>
<gene>
    <name evidence="6" type="ORF">F6W96_22285</name>
</gene>
<dbReference type="GO" id="GO:0003677">
    <property type="term" value="F:DNA binding"/>
    <property type="evidence" value="ECO:0007669"/>
    <property type="project" value="UniProtKB-KW"/>
</dbReference>
<dbReference type="SUPFAM" id="SSF46955">
    <property type="entry name" value="Putative DNA-binding domain"/>
    <property type="match status" value="1"/>
</dbReference>
<dbReference type="InterPro" id="IPR013766">
    <property type="entry name" value="Thioredoxin_domain"/>
</dbReference>
<organism evidence="6 7">
    <name type="scientific">Nocardia terpenica</name>
    <dbReference type="NCBI Taxonomy" id="455432"/>
    <lineage>
        <taxon>Bacteria</taxon>
        <taxon>Bacillati</taxon>
        <taxon>Actinomycetota</taxon>
        <taxon>Actinomycetes</taxon>
        <taxon>Mycobacteriales</taxon>
        <taxon>Nocardiaceae</taxon>
        <taxon>Nocardia</taxon>
    </lineage>
</organism>